<dbReference type="EMBL" id="CAJFCI010000043">
    <property type="protein sequence ID" value="CAD5108000.1"/>
    <property type="molecule type" value="Genomic_DNA"/>
</dbReference>
<dbReference type="PANTHER" id="PTHR38690">
    <property type="entry name" value="PROTEASE-RELATED"/>
    <property type="match status" value="1"/>
</dbReference>
<reference evidence="3 4" key="1">
    <citation type="submission" date="2020-08" db="EMBL/GenBank/DDBJ databases">
        <authorList>
            <person name="Criscuolo A."/>
        </authorList>
    </citation>
    <scope>NUCLEOTIDE SEQUENCE [LARGE SCALE GENOMIC DNA]</scope>
    <source>
        <strain evidence="3">CIP111764</strain>
    </source>
</reference>
<evidence type="ECO:0000256" key="1">
    <source>
        <dbReference type="SAM" id="MobiDB-lite"/>
    </source>
</evidence>
<gene>
    <name evidence="3" type="ORF">PSEWESI4_02283</name>
</gene>
<comment type="caution">
    <text evidence="3">The sequence shown here is derived from an EMBL/GenBank/DDBJ whole genome shotgun (WGS) entry which is preliminary data.</text>
</comment>
<dbReference type="InterPro" id="IPR011836">
    <property type="entry name" value="YhdP"/>
</dbReference>
<protein>
    <recommendedName>
        <fullName evidence="2">YhdP central domain-containing protein</fullName>
    </recommendedName>
</protein>
<evidence type="ECO:0000313" key="4">
    <source>
        <dbReference type="Proteomes" id="UP000583387"/>
    </source>
</evidence>
<name>A0A7U7EN51_9GAMM</name>
<dbReference type="NCBIfam" id="TIGR02099">
    <property type="entry name" value="YhdP family protein"/>
    <property type="match status" value="1"/>
</dbReference>
<dbReference type="Proteomes" id="UP000583387">
    <property type="component" value="Unassembled WGS sequence"/>
</dbReference>
<proteinExistence type="predicted"/>
<keyword evidence="4" id="KW-1185">Reference proteome</keyword>
<dbReference type="Pfam" id="PF13116">
    <property type="entry name" value="YhdP"/>
    <property type="match status" value="1"/>
</dbReference>
<dbReference type="InterPro" id="IPR025263">
    <property type="entry name" value="YhdP_central"/>
</dbReference>
<evidence type="ECO:0000259" key="2">
    <source>
        <dbReference type="Pfam" id="PF13116"/>
    </source>
</evidence>
<sequence>MARLGDWLIAALRWGFGLFALLLVLAALYVSLGRELVPWVADYRDEVESRARTALGLPLSIGSLEGRWEGFSPLIYAHDVLIGEGDERVRLDRIQVVPDVLTSLLEREPRLASLTLQGLHLSLRQDADGAWHLEGLPQGEGTFDLNRALEQLRRIPRLSLLDSQVTVEALDAAPFSFTYANLSLRSGTRQRLDGRLTLPDGQPLAFNLRARLDGKDWRNSSADLYASLPQSDWASWLPASLTRDWRVRELRAGGELWLKVDKGQVQRAAARLHAPQMSGAYAERPPVTLNDLSLNAYVDRDRQGLRVLFDSLAASLGETRWGEVRLALEQRTDDKAGESWRLSADRLDLTPLLPVVQALAPLPEKAAEYLAGLNPRGTLRNLQLDYQPQAEPLERLQASGNLDRVGIDPYHEVPGVENVSGSFSGGLSRGELRVRSEDFALHLHNLFPQTWRYHKAAGRLTWGLDEESFTLAVPYAQVSGDEGRMAADMFLRLMRAPDAEDYLDLRVGMRDGDARYTEQYLPTLAPAFGPELANWLKTAIRSGAVSEGYFQFQGSVNKNSPPASHSISLFFDTQDAVLAFQPGWPELSGARGQVFIEDTSVRVALAEGRLLNSRVHDVQARVPIEPGKVPHLHLDGVVDSSVVDALKILQEAPIGTDEIFAGWSGSGAVDGRLLLDIPLRKGQAPQVSVDFAVDGAQLKLSNPALELSQVKGAFNYDTAKGLSAPDIRAQAFGRPVRGKAIAEQRDGRPRTRIEANGQVALKTLTDWLALQHNLPASGNLPYSLALILDGERSELRVDSSLKGLAIDLPAPFGKAAVDESATRFRMSLHGPERRYRLNYAGFAKLDMAMPDGKPDALRGELLLGTGLPSLPGTPGLTVRGRLAELDADAWQATAKRYAAADQATSLQMVRSLDLRIDRFQGFGTTLENLAARLVRADAAWSLTFDNPQAKGRALLPDAKDAPITVNLEQLRLPPAPPPTEASQDGPDPLAQVDPRQIPALDIRIARLLRGDDLLGAFALKVRPTGQGVVFEDLNLELKGLKIGGNAWWEGAPGQSRTRYTGRLQGDNLADVLRAWNFAPNVTSERFRLDVDGQWPGSPAWMALKRFSGTLEPSLRRGQFVEVEGGAQALRVFGLLNFDSIGRRLRLDFSDLLGKGLSYDRVKGLLVGTDGVYLTRQPLTLEGPSSNLELDGSMDMVRDQISARLQVSLPLTNNLPLAALIVGAPAIGGALFVVDKLLGDRVSRFASVQYDVRGPLKSPQITLAKPFEKGR</sequence>
<feature type="region of interest" description="Disordered" evidence="1">
    <location>
        <begin position="971"/>
        <end position="990"/>
    </location>
</feature>
<dbReference type="RefSeq" id="WP_187671334.1">
    <property type="nucleotide sequence ID" value="NZ_CAJFCI010000043.1"/>
</dbReference>
<accession>A0A7U7EN51</accession>
<dbReference type="AlphaFoldDB" id="A0A7U7EN51"/>
<dbReference type="PANTHER" id="PTHR38690:SF1">
    <property type="entry name" value="PROTEASE"/>
    <property type="match status" value="1"/>
</dbReference>
<evidence type="ECO:0000313" key="3">
    <source>
        <dbReference type="EMBL" id="CAD5108000.1"/>
    </source>
</evidence>
<organism evidence="3 4">
    <name type="scientific">Zestomonas carbonaria</name>
    <dbReference type="NCBI Taxonomy" id="2762745"/>
    <lineage>
        <taxon>Bacteria</taxon>
        <taxon>Pseudomonadati</taxon>
        <taxon>Pseudomonadota</taxon>
        <taxon>Gammaproteobacteria</taxon>
        <taxon>Pseudomonadales</taxon>
        <taxon>Pseudomonadaceae</taxon>
        <taxon>Zestomonas</taxon>
    </lineage>
</organism>
<feature type="domain" description="YhdP central" evidence="2">
    <location>
        <begin position="2"/>
        <end position="1260"/>
    </location>
</feature>